<evidence type="ECO:0000313" key="2">
    <source>
        <dbReference type="EMBL" id="EDM03351.1"/>
    </source>
</evidence>
<reference evidence="3" key="1">
    <citation type="submission" date="2005-09" db="EMBL/GenBank/DDBJ databases">
        <authorList>
            <person name="Mural R.J."/>
            <person name="Li P.W."/>
            <person name="Adams M.D."/>
            <person name="Amanatides P.G."/>
            <person name="Baden-Tillson H."/>
            <person name="Barnstead M."/>
            <person name="Chin S.H."/>
            <person name="Dew I."/>
            <person name="Evans C.A."/>
            <person name="Ferriera S."/>
            <person name="Flanigan M."/>
            <person name="Fosler C."/>
            <person name="Glodek A."/>
            <person name="Gu Z."/>
            <person name="Holt R.A."/>
            <person name="Jennings D."/>
            <person name="Kraft C.L."/>
            <person name="Lu F."/>
            <person name="Nguyen T."/>
            <person name="Nusskern D.R."/>
            <person name="Pfannkoch C.M."/>
            <person name="Sitter C."/>
            <person name="Sutton G.G."/>
            <person name="Venter J.C."/>
            <person name="Wang Z."/>
            <person name="Woodage T."/>
            <person name="Zheng X.H."/>
            <person name="Zhong F."/>
        </authorList>
    </citation>
    <scope>NUCLEOTIDE SEQUENCE [LARGE SCALE GENOMIC DNA]</scope>
    <source>
        <strain>BN</strain>
        <strain evidence="3">Sprague-Dawley</strain>
    </source>
</reference>
<organism evidence="2 3">
    <name type="scientific">Rattus norvegicus</name>
    <name type="common">Rat</name>
    <dbReference type="NCBI Taxonomy" id="10116"/>
    <lineage>
        <taxon>Eukaryota</taxon>
        <taxon>Metazoa</taxon>
        <taxon>Chordata</taxon>
        <taxon>Craniata</taxon>
        <taxon>Vertebrata</taxon>
        <taxon>Euteleostomi</taxon>
        <taxon>Mammalia</taxon>
        <taxon>Eutheria</taxon>
        <taxon>Euarchontoglires</taxon>
        <taxon>Glires</taxon>
        <taxon>Rodentia</taxon>
        <taxon>Myomorpha</taxon>
        <taxon>Muroidea</taxon>
        <taxon>Muridae</taxon>
        <taxon>Murinae</taxon>
        <taxon>Rattus</taxon>
    </lineage>
</organism>
<feature type="non-terminal residue" evidence="2">
    <location>
        <position position="1"/>
    </location>
</feature>
<feature type="region of interest" description="Disordered" evidence="1">
    <location>
        <begin position="1"/>
        <end position="23"/>
    </location>
</feature>
<dbReference type="Proteomes" id="UP000234681">
    <property type="component" value="Chromosome 6"/>
</dbReference>
<name>A6HBE6_RAT</name>
<accession>A6HBE6</accession>
<evidence type="ECO:0000256" key="1">
    <source>
        <dbReference type="SAM" id="MobiDB-lite"/>
    </source>
</evidence>
<protein>
    <submittedName>
        <fullName evidence="2">RCG61452</fullName>
    </submittedName>
</protein>
<dbReference type="EMBL" id="CH473947">
    <property type="protein sequence ID" value="EDM03351.1"/>
    <property type="molecule type" value="Genomic_DNA"/>
</dbReference>
<gene>
    <name evidence="2" type="ORF">rCG_61452</name>
</gene>
<sequence length="65" mass="6945">ARRSPSLRRASARDRAGTERLGQLEATALEASGNTHDSCTLRSWAVAPRQGGGRGTKTSFCDTLQ</sequence>
<proteinExistence type="predicted"/>
<dbReference type="AlphaFoldDB" id="A6HBE6"/>
<evidence type="ECO:0000313" key="3">
    <source>
        <dbReference type="Proteomes" id="UP000234681"/>
    </source>
</evidence>